<evidence type="ECO:0000259" key="7">
    <source>
        <dbReference type="PROSITE" id="PS50110"/>
    </source>
</evidence>
<dbReference type="PANTHER" id="PTHR43214:SF24">
    <property type="entry name" value="TRANSCRIPTIONAL REGULATORY PROTEIN NARL-RELATED"/>
    <property type="match status" value="1"/>
</dbReference>
<dbReference type="SUPFAM" id="SSF52172">
    <property type="entry name" value="CheY-like"/>
    <property type="match status" value="1"/>
</dbReference>
<dbReference type="InterPro" id="IPR058245">
    <property type="entry name" value="NreC/VraR/RcsB-like_REC"/>
</dbReference>
<dbReference type="InterPro" id="IPR039420">
    <property type="entry name" value="WalR-like"/>
</dbReference>
<dbReference type="Pfam" id="PF00196">
    <property type="entry name" value="GerE"/>
    <property type="match status" value="1"/>
</dbReference>
<gene>
    <name evidence="8" type="ORF">HNQ10_000361</name>
</gene>
<keyword evidence="1 5" id="KW-0597">Phosphoprotein</keyword>
<keyword evidence="2" id="KW-0805">Transcription regulation</keyword>
<dbReference type="InterPro" id="IPR011006">
    <property type="entry name" value="CheY-like_superfamily"/>
</dbReference>
<sequence length="220" mass="23599">MERIRLLIADDHRLFRQGLKVLLASLPTVEVVAEAATGEEVLEKTGDTMPDVILMDLQMPGLNGIEATRAALSRWPHVGILVLTMFDNDESVFMAMRAGARGYIVKGADQTELLRAVEAVASGEALFSPSIAARVLRFFQTPQSALPVSAFPELTGRELDILKLIAGGLNNGEIAQRLALSSKTVRNYISNIFSKLQVADRAQAIVKAREAGLGGTDGGG</sequence>
<dbReference type="CDD" id="cd06170">
    <property type="entry name" value="LuxR_C_like"/>
    <property type="match status" value="1"/>
</dbReference>
<evidence type="ECO:0000256" key="4">
    <source>
        <dbReference type="ARBA" id="ARBA00023163"/>
    </source>
</evidence>
<dbReference type="InterPro" id="IPR001789">
    <property type="entry name" value="Sig_transdc_resp-reg_receiver"/>
</dbReference>
<dbReference type="PROSITE" id="PS00622">
    <property type="entry name" value="HTH_LUXR_1"/>
    <property type="match status" value="1"/>
</dbReference>
<proteinExistence type="predicted"/>
<dbReference type="PROSITE" id="PS50043">
    <property type="entry name" value="HTH_LUXR_2"/>
    <property type="match status" value="1"/>
</dbReference>
<accession>A0ABR6MNP0</accession>
<dbReference type="Gene3D" id="3.40.50.2300">
    <property type="match status" value="1"/>
</dbReference>
<reference evidence="8 9" key="1">
    <citation type="submission" date="2020-08" db="EMBL/GenBank/DDBJ databases">
        <title>Genomic Encyclopedia of Type Strains, Phase IV (KMG-IV): sequencing the most valuable type-strain genomes for metagenomic binning, comparative biology and taxonomic classification.</title>
        <authorList>
            <person name="Goeker M."/>
        </authorList>
    </citation>
    <scope>NUCLEOTIDE SEQUENCE [LARGE SCALE GENOMIC DNA]</scope>
    <source>
        <strain evidence="8 9">DSM 105434</strain>
    </source>
</reference>
<dbReference type="Pfam" id="PF00072">
    <property type="entry name" value="Response_reg"/>
    <property type="match status" value="1"/>
</dbReference>
<dbReference type="PRINTS" id="PR00038">
    <property type="entry name" value="HTHLUXR"/>
</dbReference>
<dbReference type="SMART" id="SM00421">
    <property type="entry name" value="HTH_LUXR"/>
    <property type="match status" value="1"/>
</dbReference>
<keyword evidence="3 8" id="KW-0238">DNA-binding</keyword>
<evidence type="ECO:0000259" key="6">
    <source>
        <dbReference type="PROSITE" id="PS50043"/>
    </source>
</evidence>
<keyword evidence="4" id="KW-0804">Transcription</keyword>
<name>A0ABR6MNP0_9DEIO</name>
<dbReference type="PANTHER" id="PTHR43214">
    <property type="entry name" value="TWO-COMPONENT RESPONSE REGULATOR"/>
    <property type="match status" value="1"/>
</dbReference>
<protein>
    <submittedName>
        <fullName evidence="8">DNA-binding NarL/FixJ family response regulator</fullName>
    </submittedName>
</protein>
<feature type="domain" description="HTH luxR-type" evidence="6">
    <location>
        <begin position="147"/>
        <end position="212"/>
    </location>
</feature>
<comment type="caution">
    <text evidence="8">The sequence shown here is derived from an EMBL/GenBank/DDBJ whole genome shotgun (WGS) entry which is preliminary data.</text>
</comment>
<dbReference type="InterPro" id="IPR000792">
    <property type="entry name" value="Tscrpt_reg_LuxR_C"/>
</dbReference>
<organism evidence="8 9">
    <name type="scientific">Deinococcus metallilatus</name>
    <dbReference type="NCBI Taxonomy" id="1211322"/>
    <lineage>
        <taxon>Bacteria</taxon>
        <taxon>Thermotogati</taxon>
        <taxon>Deinococcota</taxon>
        <taxon>Deinococci</taxon>
        <taxon>Deinococcales</taxon>
        <taxon>Deinococcaceae</taxon>
        <taxon>Deinococcus</taxon>
    </lineage>
</organism>
<dbReference type="CDD" id="cd17535">
    <property type="entry name" value="REC_NarL-like"/>
    <property type="match status" value="1"/>
</dbReference>
<dbReference type="SMART" id="SM00448">
    <property type="entry name" value="REC"/>
    <property type="match status" value="1"/>
</dbReference>
<feature type="modified residue" description="4-aspartylphosphate" evidence="5">
    <location>
        <position position="56"/>
    </location>
</feature>
<dbReference type="PROSITE" id="PS50110">
    <property type="entry name" value="RESPONSE_REGULATORY"/>
    <property type="match status" value="1"/>
</dbReference>
<evidence type="ECO:0000256" key="3">
    <source>
        <dbReference type="ARBA" id="ARBA00023125"/>
    </source>
</evidence>
<dbReference type="SUPFAM" id="SSF46894">
    <property type="entry name" value="C-terminal effector domain of the bipartite response regulators"/>
    <property type="match status" value="1"/>
</dbReference>
<dbReference type="InterPro" id="IPR016032">
    <property type="entry name" value="Sig_transdc_resp-reg_C-effctor"/>
</dbReference>
<evidence type="ECO:0000256" key="2">
    <source>
        <dbReference type="ARBA" id="ARBA00023015"/>
    </source>
</evidence>
<evidence type="ECO:0000256" key="5">
    <source>
        <dbReference type="PROSITE-ProRule" id="PRU00169"/>
    </source>
</evidence>
<dbReference type="EMBL" id="JACHFV010000001">
    <property type="protein sequence ID" value="MBB5293548.1"/>
    <property type="molecule type" value="Genomic_DNA"/>
</dbReference>
<dbReference type="GO" id="GO:0003677">
    <property type="term" value="F:DNA binding"/>
    <property type="evidence" value="ECO:0007669"/>
    <property type="project" value="UniProtKB-KW"/>
</dbReference>
<feature type="domain" description="Response regulatory" evidence="7">
    <location>
        <begin position="5"/>
        <end position="121"/>
    </location>
</feature>
<evidence type="ECO:0000313" key="9">
    <source>
        <dbReference type="Proteomes" id="UP000536909"/>
    </source>
</evidence>
<dbReference type="Proteomes" id="UP000536909">
    <property type="component" value="Unassembled WGS sequence"/>
</dbReference>
<dbReference type="RefSeq" id="WP_184117626.1">
    <property type="nucleotide sequence ID" value="NZ_BSUI01000012.1"/>
</dbReference>
<evidence type="ECO:0000313" key="8">
    <source>
        <dbReference type="EMBL" id="MBB5293548.1"/>
    </source>
</evidence>
<keyword evidence="9" id="KW-1185">Reference proteome</keyword>
<evidence type="ECO:0000256" key="1">
    <source>
        <dbReference type="ARBA" id="ARBA00022553"/>
    </source>
</evidence>